<organism evidence="1 2">
    <name type="scientific">Amycolatopsis halotolerans</name>
    <dbReference type="NCBI Taxonomy" id="330083"/>
    <lineage>
        <taxon>Bacteria</taxon>
        <taxon>Bacillati</taxon>
        <taxon>Actinomycetota</taxon>
        <taxon>Actinomycetes</taxon>
        <taxon>Pseudonocardiales</taxon>
        <taxon>Pseudonocardiaceae</taxon>
        <taxon>Amycolatopsis</taxon>
    </lineage>
</organism>
<evidence type="ECO:0000313" key="2">
    <source>
        <dbReference type="Proteomes" id="UP001595764"/>
    </source>
</evidence>
<evidence type="ECO:0000313" key="1">
    <source>
        <dbReference type="EMBL" id="MFC3508569.1"/>
    </source>
</evidence>
<protein>
    <submittedName>
        <fullName evidence="1">Uncharacterized protein</fullName>
    </submittedName>
</protein>
<comment type="caution">
    <text evidence="1">The sequence shown here is derived from an EMBL/GenBank/DDBJ whole genome shotgun (WGS) entry which is preliminary data.</text>
</comment>
<reference evidence="2" key="1">
    <citation type="journal article" date="2019" name="Int. J. Syst. Evol. Microbiol.">
        <title>The Global Catalogue of Microorganisms (GCM) 10K type strain sequencing project: providing services to taxonomists for standard genome sequencing and annotation.</title>
        <authorList>
            <consortium name="The Broad Institute Genomics Platform"/>
            <consortium name="The Broad Institute Genome Sequencing Center for Infectious Disease"/>
            <person name="Wu L."/>
            <person name="Ma J."/>
        </authorList>
    </citation>
    <scope>NUCLEOTIDE SEQUENCE [LARGE SCALE GENOMIC DNA]</scope>
    <source>
        <strain evidence="2">CGMCC 4.7682</strain>
    </source>
</reference>
<sequence>MTAFFRLTAGISAAGTAAGVPGFGATRTRVGRASFAARVVLGAELGGTTGCGTARAAEITAAGVTLAGLAIPCPPLPRPVFAAALGRSAPVDRRALFG</sequence>
<dbReference type="Proteomes" id="UP001595764">
    <property type="component" value="Unassembled WGS sequence"/>
</dbReference>
<accession>A0ABV7Q9L0</accession>
<dbReference type="RefSeq" id="WP_377872886.1">
    <property type="nucleotide sequence ID" value="NZ_JBHMAY010000042.1"/>
</dbReference>
<dbReference type="EMBL" id="JBHRWI010000001">
    <property type="protein sequence ID" value="MFC3508569.1"/>
    <property type="molecule type" value="Genomic_DNA"/>
</dbReference>
<keyword evidence="2" id="KW-1185">Reference proteome</keyword>
<name>A0ABV7Q9L0_9PSEU</name>
<gene>
    <name evidence="1" type="ORF">ACFORO_00205</name>
</gene>
<proteinExistence type="predicted"/>